<name>A0A917JL79_9GAMM</name>
<dbReference type="Proteomes" id="UP000613743">
    <property type="component" value="Unassembled WGS sequence"/>
</dbReference>
<protein>
    <recommendedName>
        <fullName evidence="3">Ferritin-like domain-containing protein</fullName>
    </recommendedName>
</protein>
<organism evidence="1 2">
    <name type="scientific">Shewanella gelidii</name>
    <dbReference type="NCBI Taxonomy" id="1642821"/>
    <lineage>
        <taxon>Bacteria</taxon>
        <taxon>Pseudomonadati</taxon>
        <taxon>Pseudomonadota</taxon>
        <taxon>Gammaproteobacteria</taxon>
        <taxon>Alteromonadales</taxon>
        <taxon>Shewanellaceae</taxon>
        <taxon>Shewanella</taxon>
    </lineage>
</organism>
<reference evidence="1" key="1">
    <citation type="journal article" date="2014" name="Int. J. Syst. Evol. Microbiol.">
        <title>Complete genome sequence of Corynebacterium casei LMG S-19264T (=DSM 44701T), isolated from a smear-ripened cheese.</title>
        <authorList>
            <consortium name="US DOE Joint Genome Institute (JGI-PGF)"/>
            <person name="Walter F."/>
            <person name="Albersmeier A."/>
            <person name="Kalinowski J."/>
            <person name="Ruckert C."/>
        </authorList>
    </citation>
    <scope>NUCLEOTIDE SEQUENCE</scope>
    <source>
        <strain evidence="1">JCM 30804</strain>
    </source>
</reference>
<evidence type="ECO:0000313" key="2">
    <source>
        <dbReference type="Proteomes" id="UP000613743"/>
    </source>
</evidence>
<sequence length="198" mass="22732">MYSSAEQNSLSVLIPLLLCGEQSAQLVFSQEVARLAHQCQHSMKALQEVELDEYYHDLALQHVLNQLPKQPLQRQAQRKAKRFYTSLARADNLSQHFVRISTLDACVTQLMQAVEHCYLGAHHPFARLCGLIKKDEAKHVYVSRQHAFLLGATKQDFVAEQQLILAALFRLLSEFEQTFTQLGIDLNLVFQRLEAKWQ</sequence>
<evidence type="ECO:0008006" key="3">
    <source>
        <dbReference type="Google" id="ProtNLM"/>
    </source>
</evidence>
<reference evidence="1" key="2">
    <citation type="submission" date="2020-09" db="EMBL/GenBank/DDBJ databases">
        <authorList>
            <person name="Sun Q."/>
            <person name="Ohkuma M."/>
        </authorList>
    </citation>
    <scope>NUCLEOTIDE SEQUENCE</scope>
    <source>
        <strain evidence="1">JCM 30804</strain>
    </source>
</reference>
<dbReference type="SUPFAM" id="SSF47240">
    <property type="entry name" value="Ferritin-like"/>
    <property type="match status" value="1"/>
</dbReference>
<comment type="caution">
    <text evidence="1">The sequence shown here is derived from an EMBL/GenBank/DDBJ whole genome shotgun (WGS) entry which is preliminary data.</text>
</comment>
<keyword evidence="2" id="KW-1185">Reference proteome</keyword>
<dbReference type="EMBL" id="BMPZ01000001">
    <property type="protein sequence ID" value="GGI70456.1"/>
    <property type="molecule type" value="Genomic_DNA"/>
</dbReference>
<proteinExistence type="predicted"/>
<evidence type="ECO:0000313" key="1">
    <source>
        <dbReference type="EMBL" id="GGI70456.1"/>
    </source>
</evidence>
<dbReference type="AlphaFoldDB" id="A0A917JL79"/>
<accession>A0A917JL79</accession>
<gene>
    <name evidence="1" type="ORF">GCM10009332_04660</name>
</gene>
<dbReference type="InterPro" id="IPR009078">
    <property type="entry name" value="Ferritin-like_SF"/>
</dbReference>